<organism evidence="1 2">
    <name type="scientific">Chionoecetes opilio</name>
    <name type="common">Atlantic snow crab</name>
    <name type="synonym">Cancer opilio</name>
    <dbReference type="NCBI Taxonomy" id="41210"/>
    <lineage>
        <taxon>Eukaryota</taxon>
        <taxon>Metazoa</taxon>
        <taxon>Ecdysozoa</taxon>
        <taxon>Arthropoda</taxon>
        <taxon>Crustacea</taxon>
        <taxon>Multicrustacea</taxon>
        <taxon>Malacostraca</taxon>
        <taxon>Eumalacostraca</taxon>
        <taxon>Eucarida</taxon>
        <taxon>Decapoda</taxon>
        <taxon>Pleocyemata</taxon>
        <taxon>Brachyura</taxon>
        <taxon>Eubrachyura</taxon>
        <taxon>Majoidea</taxon>
        <taxon>Majidae</taxon>
        <taxon>Chionoecetes</taxon>
    </lineage>
</organism>
<proteinExistence type="predicted"/>
<dbReference type="AlphaFoldDB" id="A0A8J5D005"/>
<dbReference type="EMBL" id="JACEEZ010003119">
    <property type="protein sequence ID" value="KAG0727639.1"/>
    <property type="molecule type" value="Genomic_DNA"/>
</dbReference>
<dbReference type="OrthoDB" id="6371714at2759"/>
<sequence>MSLGVQGIIVSGEASESDEEEFCVTQAKGQLREANASLEQNLAQSIRGPLREQSGRIQHLSGTLSAVQTSTLATHTAITRAARNLSSDGFPSSRLS</sequence>
<reference evidence="1" key="1">
    <citation type="submission" date="2020-07" db="EMBL/GenBank/DDBJ databases">
        <title>The High-quality genome of the commercially important snow crab, Chionoecetes opilio.</title>
        <authorList>
            <person name="Jeong J.-H."/>
            <person name="Ryu S."/>
        </authorList>
    </citation>
    <scope>NUCLEOTIDE SEQUENCE</scope>
    <source>
        <strain evidence="1">MADBK_172401_WGS</strain>
        <tissue evidence="1">Digestive gland</tissue>
    </source>
</reference>
<gene>
    <name evidence="1" type="ORF">GWK47_034228</name>
</gene>
<accession>A0A8J5D005</accession>
<protein>
    <submittedName>
        <fullName evidence="1">Uncharacterized protein</fullName>
    </submittedName>
</protein>
<keyword evidence="2" id="KW-1185">Reference proteome</keyword>
<dbReference type="Proteomes" id="UP000770661">
    <property type="component" value="Unassembled WGS sequence"/>
</dbReference>
<name>A0A8J5D005_CHIOP</name>
<comment type="caution">
    <text evidence="1">The sequence shown here is derived from an EMBL/GenBank/DDBJ whole genome shotgun (WGS) entry which is preliminary data.</text>
</comment>
<evidence type="ECO:0000313" key="2">
    <source>
        <dbReference type="Proteomes" id="UP000770661"/>
    </source>
</evidence>
<evidence type="ECO:0000313" key="1">
    <source>
        <dbReference type="EMBL" id="KAG0727639.1"/>
    </source>
</evidence>